<accession>A0A644WJC6</accession>
<dbReference type="Gene3D" id="3.30.70.1200">
    <property type="entry name" value="Crispr-associated protein, domain 1"/>
    <property type="match status" value="1"/>
</dbReference>
<name>A0A644WJC6_9ZZZZ</name>
<comment type="caution">
    <text evidence="1">The sequence shown here is derived from an EMBL/GenBank/DDBJ whole genome shotgun (WGS) entry which is preliminary data.</text>
</comment>
<organism evidence="1">
    <name type="scientific">bioreactor metagenome</name>
    <dbReference type="NCBI Taxonomy" id="1076179"/>
    <lineage>
        <taxon>unclassified sequences</taxon>
        <taxon>metagenomes</taxon>
        <taxon>ecological metagenomes</taxon>
    </lineage>
</organism>
<dbReference type="EMBL" id="VSSQ01000987">
    <property type="protein sequence ID" value="MPM03860.1"/>
    <property type="molecule type" value="Genomic_DNA"/>
</dbReference>
<gene>
    <name evidence="1" type="ORF">SDC9_50127</name>
</gene>
<dbReference type="SMART" id="SM01101">
    <property type="entry name" value="CRISPR_assoc"/>
    <property type="match status" value="1"/>
</dbReference>
<dbReference type="AlphaFoldDB" id="A0A644WJC6"/>
<dbReference type="InterPro" id="IPR010179">
    <property type="entry name" value="CRISPR-assoc_prot_Cse3"/>
</dbReference>
<proteinExistence type="predicted"/>
<sequence length="233" mass="25797">MTLYLSQIRLSRSPAAQALAPLLAPAHPAARRSAQHNLLWSVFADGPDRRRDFLWREERNGSFLTLSARPPAQTDLFEPHQVRDFAPVLVPGDHLDIQLRCNATRTKRLQSRDDAQDSKGPRVDVVMDALLAVPKEARAEERMRLATTEGRAWLERQGEKAGFCVLEAEAADYSTEVLPGHRGPRKGQPQFGILDLAGRIEITDPAAFLAQLSLGFGRAKAFGCGLMLIRRAA</sequence>
<reference evidence="1" key="1">
    <citation type="submission" date="2019-08" db="EMBL/GenBank/DDBJ databases">
        <authorList>
            <person name="Kucharzyk K."/>
            <person name="Murdoch R.W."/>
            <person name="Higgins S."/>
            <person name="Loffler F."/>
        </authorList>
    </citation>
    <scope>NUCLEOTIDE SEQUENCE</scope>
</reference>
<protein>
    <recommendedName>
        <fullName evidence="2">CRISPR system Cascade subunit CasE</fullName>
    </recommendedName>
</protein>
<evidence type="ECO:0008006" key="2">
    <source>
        <dbReference type="Google" id="ProtNLM"/>
    </source>
</evidence>
<dbReference type="Pfam" id="PF08798">
    <property type="entry name" value="CRISPR_assoc"/>
    <property type="match status" value="1"/>
</dbReference>
<dbReference type="Gene3D" id="3.30.70.1210">
    <property type="entry name" value="Crispr-associated protein, domain 2"/>
    <property type="match status" value="1"/>
</dbReference>
<dbReference type="SUPFAM" id="SSF117987">
    <property type="entry name" value="CRISPR-associated protein"/>
    <property type="match status" value="2"/>
</dbReference>
<evidence type="ECO:0000313" key="1">
    <source>
        <dbReference type="EMBL" id="MPM03860.1"/>
    </source>
</evidence>
<dbReference type="CDD" id="cd09727">
    <property type="entry name" value="Cas6_I-E"/>
    <property type="match status" value="1"/>
</dbReference>
<dbReference type="NCBIfam" id="TIGR01907">
    <property type="entry name" value="casE_Cse3"/>
    <property type="match status" value="1"/>
</dbReference>